<dbReference type="EMBL" id="JANPWB010000010">
    <property type="protein sequence ID" value="KAJ1141454.1"/>
    <property type="molecule type" value="Genomic_DNA"/>
</dbReference>
<name>A0AAV7QQY0_PLEWA</name>
<accession>A0AAV7QQY0</accession>
<protein>
    <submittedName>
        <fullName evidence="1">Uncharacterized protein</fullName>
    </submittedName>
</protein>
<dbReference type="AlphaFoldDB" id="A0AAV7QQY0"/>
<proteinExistence type="predicted"/>
<sequence>MNCKLLLVYRYCGYCGDDQKYQVGTQEARRCEEKPVAVKEDQLKNRQLSTVDMRFLDYLAQAQLFVDS</sequence>
<organism evidence="1 2">
    <name type="scientific">Pleurodeles waltl</name>
    <name type="common">Iberian ribbed newt</name>
    <dbReference type="NCBI Taxonomy" id="8319"/>
    <lineage>
        <taxon>Eukaryota</taxon>
        <taxon>Metazoa</taxon>
        <taxon>Chordata</taxon>
        <taxon>Craniata</taxon>
        <taxon>Vertebrata</taxon>
        <taxon>Euteleostomi</taxon>
        <taxon>Amphibia</taxon>
        <taxon>Batrachia</taxon>
        <taxon>Caudata</taxon>
        <taxon>Salamandroidea</taxon>
        <taxon>Salamandridae</taxon>
        <taxon>Pleurodelinae</taxon>
        <taxon>Pleurodeles</taxon>
    </lineage>
</organism>
<gene>
    <name evidence="1" type="ORF">NDU88_007786</name>
</gene>
<evidence type="ECO:0000313" key="2">
    <source>
        <dbReference type="Proteomes" id="UP001066276"/>
    </source>
</evidence>
<reference evidence="1" key="1">
    <citation type="journal article" date="2022" name="bioRxiv">
        <title>Sequencing and chromosome-scale assembly of the giantPleurodeles waltlgenome.</title>
        <authorList>
            <person name="Brown T."/>
            <person name="Elewa A."/>
            <person name="Iarovenko S."/>
            <person name="Subramanian E."/>
            <person name="Araus A.J."/>
            <person name="Petzold A."/>
            <person name="Susuki M."/>
            <person name="Suzuki K.-i.T."/>
            <person name="Hayashi T."/>
            <person name="Toyoda A."/>
            <person name="Oliveira C."/>
            <person name="Osipova E."/>
            <person name="Leigh N.D."/>
            <person name="Simon A."/>
            <person name="Yun M.H."/>
        </authorList>
    </citation>
    <scope>NUCLEOTIDE SEQUENCE</scope>
    <source>
        <strain evidence="1">20211129_DDA</strain>
        <tissue evidence="1">Liver</tissue>
    </source>
</reference>
<evidence type="ECO:0000313" key="1">
    <source>
        <dbReference type="EMBL" id="KAJ1141454.1"/>
    </source>
</evidence>
<comment type="caution">
    <text evidence="1">The sequence shown here is derived from an EMBL/GenBank/DDBJ whole genome shotgun (WGS) entry which is preliminary data.</text>
</comment>
<dbReference type="Proteomes" id="UP001066276">
    <property type="component" value="Chromosome 6"/>
</dbReference>
<keyword evidence="2" id="KW-1185">Reference proteome</keyword>